<evidence type="ECO:0000256" key="6">
    <source>
        <dbReference type="ARBA" id="ARBA00022898"/>
    </source>
</evidence>
<dbReference type="Pfam" id="PF00202">
    <property type="entry name" value="Aminotran_3"/>
    <property type="match status" value="1"/>
</dbReference>
<evidence type="ECO:0000313" key="10">
    <source>
        <dbReference type="EMBL" id="TVZ00288.1"/>
    </source>
</evidence>
<evidence type="ECO:0000256" key="9">
    <source>
        <dbReference type="RuleBase" id="RU003560"/>
    </source>
</evidence>
<dbReference type="NCBIfam" id="NF000818">
    <property type="entry name" value="PRK00062.1"/>
    <property type="match status" value="1"/>
</dbReference>
<dbReference type="GO" id="GO:0006779">
    <property type="term" value="P:porphyrin-containing compound biosynthetic process"/>
    <property type="evidence" value="ECO:0007669"/>
    <property type="project" value="UniProtKB-KW"/>
</dbReference>
<dbReference type="GO" id="GO:0030170">
    <property type="term" value="F:pyridoxal phosphate binding"/>
    <property type="evidence" value="ECO:0007669"/>
    <property type="project" value="InterPro"/>
</dbReference>
<comment type="catalytic activity">
    <reaction evidence="1">
        <text>(S)-4-amino-5-oxopentanoate = 5-aminolevulinate</text>
        <dbReference type="Rhea" id="RHEA:14265"/>
        <dbReference type="ChEBI" id="CHEBI:57501"/>
        <dbReference type="ChEBI" id="CHEBI:356416"/>
        <dbReference type="EC" id="5.4.3.8"/>
    </reaction>
</comment>
<dbReference type="FunFam" id="3.40.640.10:FF:000021">
    <property type="entry name" value="Glutamate-1-semialdehyde 2,1-aminomutase"/>
    <property type="match status" value="1"/>
</dbReference>
<dbReference type="InterPro" id="IPR015422">
    <property type="entry name" value="PyrdxlP-dep_Trfase_small"/>
</dbReference>
<comment type="similarity">
    <text evidence="4">Belongs to the class-III pyridoxal-phosphate-dependent aminotransferase family. HemL subfamily.</text>
</comment>
<keyword evidence="10" id="KW-0808">Transferase</keyword>
<keyword evidence="8" id="KW-0627">Porphyrin biosynthesis</keyword>
<dbReference type="InterPro" id="IPR005814">
    <property type="entry name" value="Aminotrans_3"/>
</dbReference>
<keyword evidence="6 9" id="KW-0663">Pyridoxal phosphate</keyword>
<keyword evidence="10" id="KW-0032">Aminotransferase</keyword>
<dbReference type="Proteomes" id="UP000460272">
    <property type="component" value="Unassembled WGS sequence"/>
</dbReference>
<dbReference type="CDD" id="cd00610">
    <property type="entry name" value="OAT_like"/>
    <property type="match status" value="1"/>
</dbReference>
<evidence type="ECO:0000256" key="8">
    <source>
        <dbReference type="ARBA" id="ARBA00023244"/>
    </source>
</evidence>
<comment type="pathway">
    <text evidence="3">Porphyrin-containing compound metabolism; protoporphyrin-IX biosynthesis; 5-aminolevulinate from L-glutamyl-tRNA(Glu): step 2/2.</text>
</comment>
<evidence type="ECO:0000256" key="2">
    <source>
        <dbReference type="ARBA" id="ARBA00001933"/>
    </source>
</evidence>
<evidence type="ECO:0000256" key="5">
    <source>
        <dbReference type="ARBA" id="ARBA00012143"/>
    </source>
</evidence>
<comment type="cofactor">
    <cofactor evidence="2">
        <name>pyridoxal 5'-phosphate</name>
        <dbReference type="ChEBI" id="CHEBI:597326"/>
    </cofactor>
</comment>
<evidence type="ECO:0000256" key="4">
    <source>
        <dbReference type="ARBA" id="ARBA00008981"/>
    </source>
</evidence>
<dbReference type="SUPFAM" id="SSF53383">
    <property type="entry name" value="PLP-dependent transferases"/>
    <property type="match status" value="1"/>
</dbReference>
<evidence type="ECO:0000256" key="3">
    <source>
        <dbReference type="ARBA" id="ARBA00004819"/>
    </source>
</evidence>
<keyword evidence="11" id="KW-1185">Reference proteome</keyword>
<dbReference type="EMBL" id="RPFW01000009">
    <property type="protein sequence ID" value="TVZ00288.1"/>
    <property type="molecule type" value="Genomic_DNA"/>
</dbReference>
<evidence type="ECO:0000256" key="1">
    <source>
        <dbReference type="ARBA" id="ARBA00001579"/>
    </source>
</evidence>
<organism evidence="10 11">
    <name type="scientific">Trebonia kvetii</name>
    <dbReference type="NCBI Taxonomy" id="2480626"/>
    <lineage>
        <taxon>Bacteria</taxon>
        <taxon>Bacillati</taxon>
        <taxon>Actinomycetota</taxon>
        <taxon>Actinomycetes</taxon>
        <taxon>Streptosporangiales</taxon>
        <taxon>Treboniaceae</taxon>
        <taxon>Trebonia</taxon>
    </lineage>
</organism>
<gene>
    <name evidence="10" type="ORF">EAS64_37220</name>
</gene>
<dbReference type="EC" id="5.4.3.8" evidence="5"/>
<evidence type="ECO:0000313" key="11">
    <source>
        <dbReference type="Proteomes" id="UP000460272"/>
    </source>
</evidence>
<sequence length="480" mass="51997">MEEPLVTSPAAARYRDLHILIIQSRRRHGGPVSFDERYAAHTPKSGELFARAGRVIPGGAGSSARTVKFGWKPYPPFIASGTGSRITDADGNEYVDYLLGLGPMILGHRHPVVTAAVTKAISDFGTCPGLPYELEIEAAAKVVEAVPGIEMVRFSNSGSEVVGSAVRLARAYTGRRLIIRFEGHYHGWQDTVYWSNHVDPAEAGPADAPRPVAAGPGVPLELTDTLIVLTWNDPDSFRRVMAERGHDVAAVITEAAVFNTGCILPEPGYLELLREETSKAGALLIFDEVITGFRFCRGGAQEWFGVTPDLTTLAKGLGGGFPVAAIGGSKDVMGMIAEGRYSHSGTYNANVVACAAVSATMDLLAEPGLYERQRKVGDRLAEGLRKLAADAGVPVRVDGLGTVFQVWFSDHPIKNWRDAERYANVDRFTRWYQEMFLRGVLFHPSQYENLFVSLVHTDADVDRTLEAAAEVFPVLAAEAG</sequence>
<evidence type="ECO:0000256" key="7">
    <source>
        <dbReference type="ARBA" id="ARBA00023235"/>
    </source>
</evidence>
<protein>
    <recommendedName>
        <fullName evidence="5">glutamate-1-semialdehyde 2,1-aminomutase</fullName>
        <ecNumber evidence="5">5.4.3.8</ecNumber>
    </recommendedName>
</protein>
<dbReference type="PANTHER" id="PTHR43713">
    <property type="entry name" value="GLUTAMATE-1-SEMIALDEHYDE 2,1-AMINOMUTASE"/>
    <property type="match status" value="1"/>
</dbReference>
<dbReference type="GO" id="GO:0008483">
    <property type="term" value="F:transaminase activity"/>
    <property type="evidence" value="ECO:0007669"/>
    <property type="project" value="UniProtKB-KW"/>
</dbReference>
<comment type="caution">
    <text evidence="10">The sequence shown here is derived from an EMBL/GenBank/DDBJ whole genome shotgun (WGS) entry which is preliminary data.</text>
</comment>
<keyword evidence="7" id="KW-0413">Isomerase</keyword>
<reference evidence="10 11" key="1">
    <citation type="submission" date="2018-11" db="EMBL/GenBank/DDBJ databases">
        <title>Trebonia kvetii gen.nov., sp.nov., a novel acidophilic actinobacterium, and proposal of the new actinobacterial family Treboniaceae fam. nov.</title>
        <authorList>
            <person name="Rapoport D."/>
            <person name="Sagova-Mareckova M."/>
            <person name="Sedlacek I."/>
            <person name="Provaznik J."/>
            <person name="Kralova S."/>
            <person name="Pavlinic D."/>
            <person name="Benes V."/>
            <person name="Kopecky J."/>
        </authorList>
    </citation>
    <scope>NUCLEOTIDE SEQUENCE [LARGE SCALE GENOMIC DNA]</scope>
    <source>
        <strain evidence="10 11">15Tr583</strain>
    </source>
</reference>
<dbReference type="InterPro" id="IPR015421">
    <property type="entry name" value="PyrdxlP-dep_Trfase_major"/>
</dbReference>
<accession>A0A6P2BN00</accession>
<dbReference type="AlphaFoldDB" id="A0A6P2BN00"/>
<dbReference type="Gene3D" id="3.90.1150.10">
    <property type="entry name" value="Aspartate Aminotransferase, domain 1"/>
    <property type="match status" value="1"/>
</dbReference>
<dbReference type="PANTHER" id="PTHR43713:SF3">
    <property type="entry name" value="GLUTAMATE-1-SEMIALDEHYDE 2,1-AMINOMUTASE 1, CHLOROPLASTIC-RELATED"/>
    <property type="match status" value="1"/>
</dbReference>
<name>A0A6P2BN00_9ACTN</name>
<dbReference type="GO" id="GO:0042286">
    <property type="term" value="F:glutamate-1-semialdehyde 2,1-aminomutase activity"/>
    <property type="evidence" value="ECO:0007669"/>
    <property type="project" value="UniProtKB-EC"/>
</dbReference>
<dbReference type="OrthoDB" id="9801052at2"/>
<dbReference type="InterPro" id="IPR015424">
    <property type="entry name" value="PyrdxlP-dep_Trfase"/>
</dbReference>
<dbReference type="Gene3D" id="3.40.640.10">
    <property type="entry name" value="Type I PLP-dependent aspartate aminotransferase-like (Major domain)"/>
    <property type="match status" value="1"/>
</dbReference>
<proteinExistence type="inferred from homology"/>